<dbReference type="STRING" id="2711.A0A067FBF5"/>
<dbReference type="InterPro" id="IPR001623">
    <property type="entry name" value="DnaJ_domain"/>
</dbReference>
<dbReference type="InterPro" id="IPR036869">
    <property type="entry name" value="J_dom_sf"/>
</dbReference>
<accession>A0A067FBF5</accession>
<evidence type="ECO:0000313" key="2">
    <source>
        <dbReference type="EMBL" id="KDO64689.1"/>
    </source>
</evidence>
<dbReference type="PRINTS" id="PR00625">
    <property type="entry name" value="JDOMAIN"/>
</dbReference>
<gene>
    <name evidence="2" type="ORF">CISIN_1g030216mg</name>
</gene>
<dbReference type="KEGG" id="cit:102629527"/>
<dbReference type="PROSITE" id="PS50076">
    <property type="entry name" value="DNAJ_2"/>
    <property type="match status" value="1"/>
</dbReference>
<dbReference type="eggNOG" id="KOG0714">
    <property type="taxonomic scope" value="Eukaryota"/>
</dbReference>
<dbReference type="PANTHER" id="PTHR44743">
    <property type="entry name" value="PUTATIVE, EXPRESSED-RELATED"/>
    <property type="match status" value="1"/>
</dbReference>
<dbReference type="Gene3D" id="1.10.287.110">
    <property type="entry name" value="DnaJ domain"/>
    <property type="match status" value="1"/>
</dbReference>
<sequence>MEAESERKVQPSYYSVLGVSVHSSVEEIRRAYRKLAMQWHPDRWTKTPSLLGKAKVKFQEIQEAYSVLSDERKRTLYDAGLYDPEEEEEEGFSDFVQEMLSLMAEARKEEKSYSMEELQTMFMEMAQEFEQSSWFCGYPVADDSCSLESTQWNTNLIDNNRNAQFGAFPGWQFYGASGFCR</sequence>
<dbReference type="SMART" id="SM00271">
    <property type="entry name" value="DnaJ"/>
    <property type="match status" value="1"/>
</dbReference>
<evidence type="ECO:0000259" key="1">
    <source>
        <dbReference type="PROSITE" id="PS50076"/>
    </source>
</evidence>
<dbReference type="Proteomes" id="UP000027120">
    <property type="component" value="Unassembled WGS sequence"/>
</dbReference>
<organism evidence="2 3">
    <name type="scientific">Citrus sinensis</name>
    <name type="common">Sweet orange</name>
    <name type="synonym">Citrus aurantium var. sinensis</name>
    <dbReference type="NCBI Taxonomy" id="2711"/>
    <lineage>
        <taxon>Eukaryota</taxon>
        <taxon>Viridiplantae</taxon>
        <taxon>Streptophyta</taxon>
        <taxon>Embryophyta</taxon>
        <taxon>Tracheophyta</taxon>
        <taxon>Spermatophyta</taxon>
        <taxon>Magnoliopsida</taxon>
        <taxon>eudicotyledons</taxon>
        <taxon>Gunneridae</taxon>
        <taxon>Pentapetalae</taxon>
        <taxon>rosids</taxon>
        <taxon>malvids</taxon>
        <taxon>Sapindales</taxon>
        <taxon>Rutaceae</taxon>
        <taxon>Aurantioideae</taxon>
        <taxon>Citrus</taxon>
    </lineage>
</organism>
<dbReference type="Pfam" id="PF00226">
    <property type="entry name" value="DnaJ"/>
    <property type="match status" value="1"/>
</dbReference>
<evidence type="ECO:0000313" key="3">
    <source>
        <dbReference type="Proteomes" id="UP000027120"/>
    </source>
</evidence>
<dbReference type="EMBL" id="KK784906">
    <property type="protein sequence ID" value="KDO64689.1"/>
    <property type="molecule type" value="Genomic_DNA"/>
</dbReference>
<dbReference type="PaxDb" id="2711-XP_006469162.1"/>
<dbReference type="AlphaFoldDB" id="A0A067FBF5"/>
<keyword evidence="3" id="KW-1185">Reference proteome</keyword>
<proteinExistence type="predicted"/>
<feature type="domain" description="J" evidence="1">
    <location>
        <begin position="12"/>
        <end position="81"/>
    </location>
</feature>
<dbReference type="SMR" id="A0A067FBF5"/>
<protein>
    <recommendedName>
        <fullName evidence="1">J domain-containing protein</fullName>
    </recommendedName>
</protein>
<dbReference type="SUPFAM" id="SSF46565">
    <property type="entry name" value="Chaperone J-domain"/>
    <property type="match status" value="1"/>
</dbReference>
<reference evidence="2 3" key="1">
    <citation type="submission" date="2014-04" db="EMBL/GenBank/DDBJ databases">
        <authorList>
            <consortium name="International Citrus Genome Consortium"/>
            <person name="Gmitter F."/>
            <person name="Chen C."/>
            <person name="Farmerie W."/>
            <person name="Harkins T."/>
            <person name="Desany B."/>
            <person name="Mohiuddin M."/>
            <person name="Kodira C."/>
            <person name="Borodovsky M."/>
            <person name="Lomsadze A."/>
            <person name="Burns P."/>
            <person name="Jenkins J."/>
            <person name="Prochnik S."/>
            <person name="Shu S."/>
            <person name="Chapman J."/>
            <person name="Pitluck S."/>
            <person name="Schmutz J."/>
            <person name="Rokhsar D."/>
        </authorList>
    </citation>
    <scope>NUCLEOTIDE SEQUENCE</scope>
</reference>
<dbReference type="InterPro" id="IPR018253">
    <property type="entry name" value="DnaJ_domain_CS"/>
</dbReference>
<dbReference type="PROSITE" id="PS00636">
    <property type="entry name" value="DNAJ_1"/>
    <property type="match status" value="1"/>
</dbReference>
<dbReference type="PANTHER" id="PTHR44743:SF10">
    <property type="entry name" value="J DOMAIN-CONTAINING PROTEIN"/>
    <property type="match status" value="1"/>
</dbReference>
<name>A0A067FBF5_CITSI</name>
<dbReference type="CDD" id="cd06257">
    <property type="entry name" value="DnaJ"/>
    <property type="match status" value="1"/>
</dbReference>
<dbReference type="OrthoDB" id="10250354at2759"/>